<dbReference type="AlphaFoldDB" id="A0A9W7JGD7"/>
<dbReference type="Pfam" id="PF13912">
    <property type="entry name" value="zf-C2H2_6"/>
    <property type="match status" value="1"/>
</dbReference>
<evidence type="ECO:0000256" key="3">
    <source>
        <dbReference type="ARBA" id="ARBA00022771"/>
    </source>
</evidence>
<gene>
    <name evidence="9" type="ORF">HRI_005073300</name>
</gene>
<dbReference type="Proteomes" id="UP001165190">
    <property type="component" value="Unassembled WGS sequence"/>
</dbReference>
<dbReference type="InterPro" id="IPR044653">
    <property type="entry name" value="AZF1/2/3-like"/>
</dbReference>
<dbReference type="Gene3D" id="3.30.160.60">
    <property type="entry name" value="Classic Zinc Finger"/>
    <property type="match status" value="1"/>
</dbReference>
<comment type="caution">
    <text evidence="9">The sequence shown here is derived from an EMBL/GenBank/DDBJ whole genome shotgun (WGS) entry which is preliminary data.</text>
</comment>
<keyword evidence="3 7" id="KW-0863">Zinc-finger</keyword>
<dbReference type="GO" id="GO:0008270">
    <property type="term" value="F:zinc ion binding"/>
    <property type="evidence" value="ECO:0007669"/>
    <property type="project" value="UniProtKB-KW"/>
</dbReference>
<dbReference type="GO" id="GO:0005634">
    <property type="term" value="C:nucleus"/>
    <property type="evidence" value="ECO:0007669"/>
    <property type="project" value="TreeGrafter"/>
</dbReference>
<protein>
    <recommendedName>
        <fullName evidence="8">C2H2-type domain-containing protein</fullName>
    </recommendedName>
</protein>
<evidence type="ECO:0000256" key="4">
    <source>
        <dbReference type="ARBA" id="ARBA00022833"/>
    </source>
</evidence>
<keyword evidence="6" id="KW-0804">Transcription</keyword>
<dbReference type="SUPFAM" id="SSF57667">
    <property type="entry name" value="beta-beta-alpha zinc fingers"/>
    <property type="match status" value="1"/>
</dbReference>
<evidence type="ECO:0000313" key="10">
    <source>
        <dbReference type="Proteomes" id="UP001165190"/>
    </source>
</evidence>
<reference evidence="9" key="1">
    <citation type="submission" date="2023-05" db="EMBL/GenBank/DDBJ databases">
        <title>Genome and transcriptome analyses reveal genes involved in the formation of fine ridges on petal epidermal cells in Hibiscus trionum.</title>
        <authorList>
            <person name="Koshimizu S."/>
            <person name="Masuda S."/>
            <person name="Ishii T."/>
            <person name="Shirasu K."/>
            <person name="Hoshino A."/>
            <person name="Arita M."/>
        </authorList>
    </citation>
    <scope>NUCLEOTIDE SEQUENCE</scope>
    <source>
        <strain evidence="9">Hamamatsu line</strain>
    </source>
</reference>
<dbReference type="PROSITE" id="PS00028">
    <property type="entry name" value="ZINC_FINGER_C2H2_1"/>
    <property type="match status" value="1"/>
</dbReference>
<organism evidence="9 10">
    <name type="scientific">Hibiscus trionum</name>
    <name type="common">Flower of an hour</name>
    <dbReference type="NCBI Taxonomy" id="183268"/>
    <lineage>
        <taxon>Eukaryota</taxon>
        <taxon>Viridiplantae</taxon>
        <taxon>Streptophyta</taxon>
        <taxon>Embryophyta</taxon>
        <taxon>Tracheophyta</taxon>
        <taxon>Spermatophyta</taxon>
        <taxon>Magnoliopsida</taxon>
        <taxon>eudicotyledons</taxon>
        <taxon>Gunneridae</taxon>
        <taxon>Pentapetalae</taxon>
        <taxon>rosids</taxon>
        <taxon>malvids</taxon>
        <taxon>Malvales</taxon>
        <taxon>Malvaceae</taxon>
        <taxon>Malvoideae</taxon>
        <taxon>Hibiscus</taxon>
    </lineage>
</organism>
<sequence>MERGGEVEAQQDSRIKFCSYCGREFELNKTLYDLKTENCNKSSKSRSGQERESMKIATTIERVYQCDICGKTFATGQALGGHKTCHRKNDLLKGKMVQVKIEQGSCSDSKKMLDFDLNIPY</sequence>
<keyword evidence="1" id="KW-0479">Metal-binding</keyword>
<evidence type="ECO:0000259" key="8">
    <source>
        <dbReference type="PROSITE" id="PS50157"/>
    </source>
</evidence>
<evidence type="ECO:0000256" key="5">
    <source>
        <dbReference type="ARBA" id="ARBA00023015"/>
    </source>
</evidence>
<evidence type="ECO:0000256" key="2">
    <source>
        <dbReference type="ARBA" id="ARBA00022737"/>
    </source>
</evidence>
<keyword evidence="4" id="KW-0862">Zinc</keyword>
<evidence type="ECO:0000256" key="1">
    <source>
        <dbReference type="ARBA" id="ARBA00022723"/>
    </source>
</evidence>
<dbReference type="InterPro" id="IPR036236">
    <property type="entry name" value="Znf_C2H2_sf"/>
</dbReference>
<dbReference type="GO" id="GO:0003700">
    <property type="term" value="F:DNA-binding transcription factor activity"/>
    <property type="evidence" value="ECO:0007669"/>
    <property type="project" value="InterPro"/>
</dbReference>
<proteinExistence type="predicted"/>
<evidence type="ECO:0000313" key="9">
    <source>
        <dbReference type="EMBL" id="GMJ14041.1"/>
    </source>
</evidence>
<evidence type="ECO:0000256" key="6">
    <source>
        <dbReference type="ARBA" id="ARBA00023163"/>
    </source>
</evidence>
<dbReference type="PROSITE" id="PS50157">
    <property type="entry name" value="ZINC_FINGER_C2H2_2"/>
    <property type="match status" value="1"/>
</dbReference>
<keyword evidence="2" id="KW-0677">Repeat</keyword>
<dbReference type="GO" id="GO:0000976">
    <property type="term" value="F:transcription cis-regulatory region binding"/>
    <property type="evidence" value="ECO:0007669"/>
    <property type="project" value="TreeGrafter"/>
</dbReference>
<accession>A0A9W7JGD7</accession>
<evidence type="ECO:0000256" key="7">
    <source>
        <dbReference type="PROSITE-ProRule" id="PRU00042"/>
    </source>
</evidence>
<dbReference type="InterPro" id="IPR013087">
    <property type="entry name" value="Znf_C2H2_type"/>
</dbReference>
<dbReference type="EMBL" id="BSYR01000068">
    <property type="protein sequence ID" value="GMJ14041.1"/>
    <property type="molecule type" value="Genomic_DNA"/>
</dbReference>
<dbReference type="PANTHER" id="PTHR45988">
    <property type="entry name" value="C2H2 TYPE ZINC FINGER TRANSCRIPTION FACTOR FAMILY-RELATED"/>
    <property type="match status" value="1"/>
</dbReference>
<keyword evidence="10" id="KW-1185">Reference proteome</keyword>
<feature type="domain" description="C2H2-type" evidence="8">
    <location>
        <begin position="64"/>
        <end position="91"/>
    </location>
</feature>
<dbReference type="OrthoDB" id="975071at2759"/>
<name>A0A9W7JGD7_HIBTR</name>
<keyword evidence="5" id="KW-0805">Transcription regulation</keyword>
<dbReference type="PANTHER" id="PTHR45988:SF18">
    <property type="entry name" value="C2H2-TYPE ZINC FINGER FAMILY PROTEIN"/>
    <property type="match status" value="1"/>
</dbReference>